<evidence type="ECO:0008006" key="7">
    <source>
        <dbReference type="Google" id="ProtNLM"/>
    </source>
</evidence>
<feature type="transmembrane region" description="Helical" evidence="2">
    <location>
        <begin position="306"/>
        <end position="324"/>
    </location>
</feature>
<evidence type="ECO:0000313" key="6">
    <source>
        <dbReference type="Proteomes" id="UP000033483"/>
    </source>
</evidence>
<feature type="compositionally biased region" description="Low complexity" evidence="1">
    <location>
        <begin position="32"/>
        <end position="50"/>
    </location>
</feature>
<reference evidence="5 6" key="1">
    <citation type="submission" date="2015-03" db="EMBL/GenBank/DDBJ databases">
        <authorList>
            <person name="Radwan O."/>
            <person name="Al-Naeli F.A."/>
            <person name="Rendon G.A."/>
            <person name="Fields C."/>
        </authorList>
    </citation>
    <scope>NUCLEOTIDE SEQUENCE [LARGE SCALE GENOMIC DNA]</scope>
    <source>
        <strain evidence="5">CR-DP1</strain>
    </source>
</reference>
<keyword evidence="6" id="KW-1185">Reference proteome</keyword>
<feature type="transmembrane region" description="Helical" evidence="2">
    <location>
        <begin position="366"/>
        <end position="383"/>
    </location>
</feature>
<feature type="compositionally biased region" description="Basic and acidic residues" evidence="1">
    <location>
        <begin position="12"/>
        <end position="22"/>
    </location>
</feature>
<evidence type="ECO:0000256" key="2">
    <source>
        <dbReference type="SAM" id="Phobius"/>
    </source>
</evidence>
<dbReference type="EMBL" id="LAEV01000270">
    <property type="protein sequence ID" value="KKA30756.1"/>
    <property type="molecule type" value="Genomic_DNA"/>
</dbReference>
<keyword evidence="2" id="KW-0812">Transmembrane</keyword>
<dbReference type="OrthoDB" id="2373987at2759"/>
<evidence type="ECO:0000259" key="3">
    <source>
        <dbReference type="Pfam" id="PF23190"/>
    </source>
</evidence>
<proteinExistence type="predicted"/>
<organism evidence="5 6">
    <name type="scientific">Thielaviopsis punctulata</name>
    <dbReference type="NCBI Taxonomy" id="72032"/>
    <lineage>
        <taxon>Eukaryota</taxon>
        <taxon>Fungi</taxon>
        <taxon>Dikarya</taxon>
        <taxon>Ascomycota</taxon>
        <taxon>Pezizomycotina</taxon>
        <taxon>Sordariomycetes</taxon>
        <taxon>Hypocreomycetidae</taxon>
        <taxon>Microascales</taxon>
        <taxon>Ceratocystidaceae</taxon>
        <taxon>Thielaviopsis</taxon>
    </lineage>
</organism>
<evidence type="ECO:0000256" key="1">
    <source>
        <dbReference type="SAM" id="MobiDB-lite"/>
    </source>
</evidence>
<feature type="domain" description="YVC1 N-terminal linker helical" evidence="3">
    <location>
        <begin position="93"/>
        <end position="280"/>
    </location>
</feature>
<dbReference type="Proteomes" id="UP000033483">
    <property type="component" value="Unassembled WGS sequence"/>
</dbReference>
<dbReference type="Pfam" id="PF23317">
    <property type="entry name" value="YVC1_C"/>
    <property type="match status" value="1"/>
</dbReference>
<dbReference type="Pfam" id="PF23190">
    <property type="entry name" value="LHD_TRPY1"/>
    <property type="match status" value="1"/>
</dbReference>
<sequence>MPPSTSAKNPHKQSDTDSERHLLLQPSLAGVSTYGSLSSSRPGSSRSTSTHDAPPPALQTVHFPSREASFRRLTATPLYSCSINEPSPHPVYTTIHRIRRDVIAVVEDYLSLEQLQDLRINIAVVRPLVDKLYDMEDISIVYCLMVNRAKFLAEQSTSLNRKNVNQTRAQLCELIAMRILRRYSEDAAPADRLLLLTNILIAGFHPFLNAPASVVERAGEASAWVHFNPVPALEVAIMTESKMLLASSACQRVVSAIYDGRIVYTPSSFFGFIPDHYKKQPIALYNPRNAPLLNQYRLIVPRVRNILDQVQFAVLLVLYFLFMAERNPAVLSWRELCFGVYVFGWCLDQLSTILEHGWGIYSQNLWSFLDVGFIVLYFMYLCLRTYGAMAGEEGMSIQGIDLLAMAAPILVPRIAFNVMSNNMVFLSIRAMLSSFALLCVLSVWCFCGFLVALSWLSDGAESNWVISKWLLWIWFGLDGTGISRSVDFHPLLGPALTVAFSFLGNTLFLTVFVSVLTNTFARISRDSVAEVQFRAAVSTLESVKSDALFAYQPPFNIVAILVLMPLKSLLSPRWFHKIHVAAVRTVNLPALLAVGLLERYVLSTFARLPLRYGDTLTAEALETSGEAGNIGDPEVIPVAETVRSSDDSAGKRLWKKLRFNTHPDLEAVFDHPPPEDFENAIAADDEFTHHLIRRQFVRPKPRRDSTFGDIPAAAAMASMSTLAGNADNKGARLDGNTVAELSRRLGAMENQFSRMEKLLEQLISVSAKNAKDTEGN</sequence>
<feature type="transmembrane region" description="Helical" evidence="2">
    <location>
        <begin position="492"/>
        <end position="516"/>
    </location>
</feature>
<gene>
    <name evidence="5" type="ORF">TD95_002603</name>
</gene>
<dbReference type="InterPro" id="IPR056336">
    <property type="entry name" value="YVC1_C"/>
</dbReference>
<dbReference type="AlphaFoldDB" id="A0A0F4ZKU6"/>
<dbReference type="InterPro" id="IPR052971">
    <property type="entry name" value="TRP_calcium_channel"/>
</dbReference>
<evidence type="ECO:0000313" key="5">
    <source>
        <dbReference type="EMBL" id="KKA30756.1"/>
    </source>
</evidence>
<feature type="transmembrane region" description="Helical" evidence="2">
    <location>
        <begin position="435"/>
        <end position="457"/>
    </location>
</feature>
<accession>A0A0F4ZKU6</accession>
<protein>
    <recommendedName>
        <fullName evidence="7">Ion transport domain-containing protein</fullName>
    </recommendedName>
</protein>
<feature type="transmembrane region" description="Helical" evidence="2">
    <location>
        <begin position="395"/>
        <end position="415"/>
    </location>
</feature>
<dbReference type="PANTHER" id="PTHR35859:SF1">
    <property type="entry name" value="NONSELECTIVE CATION CHANNEL PROTEIN"/>
    <property type="match status" value="1"/>
</dbReference>
<evidence type="ECO:0000259" key="4">
    <source>
        <dbReference type="Pfam" id="PF23317"/>
    </source>
</evidence>
<keyword evidence="2" id="KW-1133">Transmembrane helix</keyword>
<feature type="domain" description="Calcium channel YVC1-like C-terminal transmembrane" evidence="4">
    <location>
        <begin position="312"/>
        <end position="603"/>
    </location>
</feature>
<dbReference type="PANTHER" id="PTHR35859">
    <property type="entry name" value="NONSELECTIVE CATION CHANNEL PROTEIN"/>
    <property type="match status" value="1"/>
</dbReference>
<feature type="region of interest" description="Disordered" evidence="1">
    <location>
        <begin position="1"/>
        <end position="60"/>
    </location>
</feature>
<comment type="caution">
    <text evidence="5">The sequence shown here is derived from an EMBL/GenBank/DDBJ whole genome shotgun (WGS) entry which is preliminary data.</text>
</comment>
<name>A0A0F4ZKU6_9PEZI</name>
<keyword evidence="2" id="KW-0472">Membrane</keyword>
<dbReference type="InterPro" id="IPR056337">
    <property type="entry name" value="LHD_YVC1"/>
</dbReference>